<dbReference type="Proteomes" id="UP000373149">
    <property type="component" value="Unassembled WGS sequence"/>
</dbReference>
<keyword evidence="3" id="KW-1185">Reference proteome</keyword>
<gene>
    <name evidence="1" type="ORF">FPZ41_00270</name>
    <name evidence="2" type="ORF">FPZ41_00975</name>
</gene>
<dbReference type="EMBL" id="VMNX01000001">
    <property type="protein sequence ID" value="MPY47095.1"/>
    <property type="molecule type" value="Genomic_DNA"/>
</dbReference>
<comment type="caution">
    <text evidence="2">The sequence shown here is derived from an EMBL/GenBank/DDBJ whole genome shotgun (WGS) entry which is preliminary data.</text>
</comment>
<evidence type="ECO:0000313" key="2">
    <source>
        <dbReference type="EMBL" id="MPY47234.1"/>
    </source>
</evidence>
<accession>A0A5N8WL48</accession>
<protein>
    <submittedName>
        <fullName evidence="2">Uncharacterized protein</fullName>
    </submittedName>
</protein>
<dbReference type="EMBL" id="VMNX01000001">
    <property type="protein sequence ID" value="MPY47234.1"/>
    <property type="molecule type" value="Genomic_DNA"/>
</dbReference>
<organism evidence="2 3">
    <name type="scientific">Streptomyces acidicola</name>
    <dbReference type="NCBI Taxonomy" id="2596892"/>
    <lineage>
        <taxon>Bacteria</taxon>
        <taxon>Bacillati</taxon>
        <taxon>Actinomycetota</taxon>
        <taxon>Actinomycetes</taxon>
        <taxon>Kitasatosporales</taxon>
        <taxon>Streptomycetaceae</taxon>
        <taxon>Streptomyces</taxon>
    </lineage>
</organism>
<sequence>MTPTEEITTATARLRVLTGELGDCRGPWYIDNREKRPYPQTISNKGVPYVVATTTTDPHVPPYMALYICAVHPGVGKALADWLDSWTGIELREDAALPEDARHALAVARAINQAS</sequence>
<evidence type="ECO:0000313" key="1">
    <source>
        <dbReference type="EMBL" id="MPY47095.1"/>
    </source>
</evidence>
<dbReference type="RefSeq" id="WP_152857904.1">
    <property type="nucleotide sequence ID" value="NZ_VMNX01000001.1"/>
</dbReference>
<evidence type="ECO:0000313" key="3">
    <source>
        <dbReference type="Proteomes" id="UP000373149"/>
    </source>
</evidence>
<name>A0A5N8WL48_9ACTN</name>
<proteinExistence type="predicted"/>
<dbReference type="AlphaFoldDB" id="A0A5N8WL48"/>
<reference evidence="2 3" key="1">
    <citation type="submission" date="2019-09" db="EMBL/GenBank/DDBJ databases">
        <authorList>
            <person name="Duangmal K."/>
            <person name="Teo W.F.A."/>
            <person name="Lipun K."/>
        </authorList>
    </citation>
    <scope>NUCLEOTIDE SEQUENCE [LARGE SCALE GENOMIC DNA]</scope>
    <source>
        <strain evidence="2 3">K1PN6</strain>
    </source>
</reference>